<feature type="transmembrane region" description="Helical" evidence="6">
    <location>
        <begin position="261"/>
        <end position="280"/>
    </location>
</feature>
<comment type="caution">
    <text evidence="8">The sequence shown here is derived from an EMBL/GenBank/DDBJ whole genome shotgun (WGS) entry which is preliminary data.</text>
</comment>
<dbReference type="Gene3D" id="1.20.81.30">
    <property type="entry name" value="Type II secretion system (T2SS), domain F"/>
    <property type="match status" value="1"/>
</dbReference>
<dbReference type="OrthoDB" id="5905859at2"/>
<organism evidence="8 9">
    <name type="scientific">Vibrio sagamiensis NBRC 104589</name>
    <dbReference type="NCBI Taxonomy" id="1219064"/>
    <lineage>
        <taxon>Bacteria</taxon>
        <taxon>Pseudomonadati</taxon>
        <taxon>Pseudomonadota</taxon>
        <taxon>Gammaproteobacteria</taxon>
        <taxon>Vibrionales</taxon>
        <taxon>Vibrionaceae</taxon>
        <taxon>Vibrio</taxon>
    </lineage>
</organism>
<keyword evidence="2" id="KW-1003">Cell membrane</keyword>
<name>A0A511QFD2_9VIBR</name>
<evidence type="ECO:0000313" key="8">
    <source>
        <dbReference type="EMBL" id="GEM76009.1"/>
    </source>
</evidence>
<evidence type="ECO:0000256" key="2">
    <source>
        <dbReference type="ARBA" id="ARBA00022475"/>
    </source>
</evidence>
<keyword evidence="3 6" id="KW-0812">Transmembrane</keyword>
<dbReference type="EMBL" id="BJXJ01000019">
    <property type="protein sequence ID" value="GEM76009.1"/>
    <property type="molecule type" value="Genomic_DNA"/>
</dbReference>
<dbReference type="InterPro" id="IPR042094">
    <property type="entry name" value="T2SS_GspF_sf"/>
</dbReference>
<evidence type="ECO:0000256" key="6">
    <source>
        <dbReference type="SAM" id="Phobius"/>
    </source>
</evidence>
<feature type="transmembrane region" description="Helical" evidence="6">
    <location>
        <begin position="229"/>
        <end position="249"/>
    </location>
</feature>
<evidence type="ECO:0000256" key="4">
    <source>
        <dbReference type="ARBA" id="ARBA00022989"/>
    </source>
</evidence>
<feature type="transmembrane region" description="Helical" evidence="6">
    <location>
        <begin position="45"/>
        <end position="71"/>
    </location>
</feature>
<dbReference type="PANTHER" id="PTHR35007">
    <property type="entry name" value="INTEGRAL MEMBRANE PROTEIN-RELATED"/>
    <property type="match status" value="1"/>
</dbReference>
<dbReference type="RefSeq" id="WP_039981665.1">
    <property type="nucleotide sequence ID" value="NZ_BAOJ01000063.1"/>
</dbReference>
<sequence length="289" mass="33217">MVFRQEKLDEYIEDAIITESKESNIFIIFKSRLYNFYLKYLSQNILIMFFDIYGLSNFIIHIGVILFYVSFMIFVTDTLRTSYFLTVTLTSLVALIGFYQILNEYKRKLSDYFEDKFSFALRMISRNLLSGRTIISAIESASRHTVGKIRLEFERIIKQVHAGNTLEEALSSGEKIYPYKGYIVFSANVQMSLKRGGSIKDSLNELAQDLVASQVIRKKTQALTSESRGAAKILALLPFIMLFILKGLAKDNFDYLLNEQYGKYIIIYVVVSVTIGFVIIKKMINSVSL</sequence>
<accession>A0A511QFD2</accession>
<feature type="transmembrane region" description="Helical" evidence="6">
    <location>
        <begin position="83"/>
        <end position="102"/>
    </location>
</feature>
<comment type="subcellular location">
    <subcellularLocation>
        <location evidence="1">Cell membrane</location>
        <topology evidence="1">Multi-pass membrane protein</topology>
    </subcellularLocation>
</comment>
<gene>
    <name evidence="8" type="ORF">VSA01S_21210</name>
</gene>
<proteinExistence type="predicted"/>
<dbReference type="GO" id="GO:0005886">
    <property type="term" value="C:plasma membrane"/>
    <property type="evidence" value="ECO:0007669"/>
    <property type="project" value="UniProtKB-SubCell"/>
</dbReference>
<keyword evidence="9" id="KW-1185">Reference proteome</keyword>
<evidence type="ECO:0000259" key="7">
    <source>
        <dbReference type="Pfam" id="PF00482"/>
    </source>
</evidence>
<dbReference type="Pfam" id="PF00482">
    <property type="entry name" value="T2SSF"/>
    <property type="match status" value="1"/>
</dbReference>
<evidence type="ECO:0000256" key="3">
    <source>
        <dbReference type="ARBA" id="ARBA00022692"/>
    </source>
</evidence>
<feature type="domain" description="Type II secretion system protein GspF" evidence="7">
    <location>
        <begin position="121"/>
        <end position="245"/>
    </location>
</feature>
<keyword evidence="5 6" id="KW-0472">Membrane</keyword>
<evidence type="ECO:0000256" key="1">
    <source>
        <dbReference type="ARBA" id="ARBA00004651"/>
    </source>
</evidence>
<dbReference type="Proteomes" id="UP000321922">
    <property type="component" value="Unassembled WGS sequence"/>
</dbReference>
<protein>
    <recommendedName>
        <fullName evidence="7">Type II secretion system protein GspF domain-containing protein</fullName>
    </recommendedName>
</protein>
<dbReference type="AlphaFoldDB" id="A0A511QFD2"/>
<reference evidence="8 9" key="1">
    <citation type="submission" date="2019-07" db="EMBL/GenBank/DDBJ databases">
        <title>Whole genome shotgun sequence of Vibrio sagamiensis NBRC 104589.</title>
        <authorList>
            <person name="Hosoyama A."/>
            <person name="Uohara A."/>
            <person name="Ohji S."/>
            <person name="Ichikawa N."/>
        </authorList>
    </citation>
    <scope>NUCLEOTIDE SEQUENCE [LARGE SCALE GENOMIC DNA]</scope>
    <source>
        <strain evidence="8 9">NBRC 104589</strain>
    </source>
</reference>
<evidence type="ECO:0000313" key="9">
    <source>
        <dbReference type="Proteomes" id="UP000321922"/>
    </source>
</evidence>
<dbReference type="PANTHER" id="PTHR35007:SF2">
    <property type="entry name" value="PILUS ASSEMBLE PROTEIN"/>
    <property type="match status" value="1"/>
</dbReference>
<keyword evidence="4 6" id="KW-1133">Transmembrane helix</keyword>
<evidence type="ECO:0000256" key="5">
    <source>
        <dbReference type="ARBA" id="ARBA00023136"/>
    </source>
</evidence>
<dbReference type="InterPro" id="IPR018076">
    <property type="entry name" value="T2SS_GspF_dom"/>
</dbReference>